<dbReference type="PROSITE" id="PS51755">
    <property type="entry name" value="OMPR_PHOB"/>
    <property type="match status" value="1"/>
</dbReference>
<evidence type="ECO:0000256" key="3">
    <source>
        <dbReference type="ARBA" id="ARBA00023012"/>
    </source>
</evidence>
<evidence type="ECO:0000256" key="7">
    <source>
        <dbReference type="ARBA" id="ARBA00024867"/>
    </source>
</evidence>
<dbReference type="Proteomes" id="UP000239614">
    <property type="component" value="Unassembled WGS sequence"/>
</dbReference>
<evidence type="ECO:0000256" key="2">
    <source>
        <dbReference type="ARBA" id="ARBA00022553"/>
    </source>
</evidence>
<feature type="modified residue" description="4-aspartylphosphate" evidence="8">
    <location>
        <position position="51"/>
    </location>
</feature>
<dbReference type="OrthoDB" id="9790442at2"/>
<dbReference type="InterPro" id="IPR011006">
    <property type="entry name" value="CheY-like_superfamily"/>
</dbReference>
<dbReference type="PROSITE" id="PS50110">
    <property type="entry name" value="RESPONSE_REGULATORY"/>
    <property type="match status" value="1"/>
</dbReference>
<dbReference type="SUPFAM" id="SSF52172">
    <property type="entry name" value="CheY-like"/>
    <property type="match status" value="1"/>
</dbReference>
<keyword evidence="5 9" id="KW-0238">DNA-binding</keyword>
<evidence type="ECO:0000313" key="12">
    <source>
        <dbReference type="EMBL" id="PRR69138.1"/>
    </source>
</evidence>
<feature type="domain" description="Response regulatory" evidence="10">
    <location>
        <begin position="3"/>
        <end position="115"/>
    </location>
</feature>
<dbReference type="FunFam" id="1.10.10.10:FF:000018">
    <property type="entry name" value="DNA-binding response regulator ResD"/>
    <property type="match status" value="1"/>
</dbReference>
<dbReference type="PANTHER" id="PTHR48111">
    <property type="entry name" value="REGULATOR OF RPOS"/>
    <property type="match status" value="1"/>
</dbReference>
<dbReference type="InterPro" id="IPR036388">
    <property type="entry name" value="WH-like_DNA-bd_sf"/>
</dbReference>
<accession>A0A2T0AKM7</accession>
<dbReference type="CDD" id="cd00383">
    <property type="entry name" value="trans_reg_C"/>
    <property type="match status" value="1"/>
</dbReference>
<dbReference type="Gene3D" id="6.10.250.690">
    <property type="match status" value="1"/>
</dbReference>
<feature type="domain" description="OmpR/PhoB-type" evidence="11">
    <location>
        <begin position="123"/>
        <end position="219"/>
    </location>
</feature>
<gene>
    <name evidence="12" type="primary">saeR</name>
    <name evidence="12" type="ORF">CPAL_26560</name>
</gene>
<evidence type="ECO:0000256" key="6">
    <source>
        <dbReference type="ARBA" id="ARBA00023163"/>
    </source>
</evidence>
<dbReference type="Pfam" id="PF00486">
    <property type="entry name" value="Trans_reg_C"/>
    <property type="match status" value="1"/>
</dbReference>
<keyword evidence="13" id="KW-1185">Reference proteome</keyword>
<evidence type="ECO:0000256" key="8">
    <source>
        <dbReference type="PROSITE-ProRule" id="PRU00169"/>
    </source>
</evidence>
<dbReference type="CDD" id="cd17574">
    <property type="entry name" value="REC_OmpR"/>
    <property type="match status" value="1"/>
</dbReference>
<dbReference type="EMBL" id="PVXN01000068">
    <property type="protein sequence ID" value="PRR69138.1"/>
    <property type="molecule type" value="Genomic_DNA"/>
</dbReference>
<name>A0A2T0AKM7_9CLOT</name>
<evidence type="ECO:0000256" key="9">
    <source>
        <dbReference type="PROSITE-ProRule" id="PRU01091"/>
    </source>
</evidence>
<evidence type="ECO:0000256" key="4">
    <source>
        <dbReference type="ARBA" id="ARBA00023015"/>
    </source>
</evidence>
<dbReference type="AlphaFoldDB" id="A0A2T0AKM7"/>
<dbReference type="Pfam" id="PF00072">
    <property type="entry name" value="Response_reg"/>
    <property type="match status" value="1"/>
</dbReference>
<keyword evidence="2 8" id="KW-0597">Phosphoprotein</keyword>
<dbReference type="GO" id="GO:0000976">
    <property type="term" value="F:transcription cis-regulatory region binding"/>
    <property type="evidence" value="ECO:0007669"/>
    <property type="project" value="TreeGrafter"/>
</dbReference>
<dbReference type="GO" id="GO:0032993">
    <property type="term" value="C:protein-DNA complex"/>
    <property type="evidence" value="ECO:0007669"/>
    <property type="project" value="TreeGrafter"/>
</dbReference>
<dbReference type="SMART" id="SM00862">
    <property type="entry name" value="Trans_reg_C"/>
    <property type="match status" value="1"/>
</dbReference>
<reference evidence="12 13" key="1">
    <citation type="submission" date="2018-03" db="EMBL/GenBank/DDBJ databases">
        <title>Genome sequence of Clostridium thermopalmarium DSM 5974.</title>
        <authorList>
            <person name="Poehlein A."/>
            <person name="Daniel R."/>
        </authorList>
    </citation>
    <scope>NUCLEOTIDE SEQUENCE [LARGE SCALE GENOMIC DNA]</scope>
    <source>
        <strain evidence="12 13">DSM 5974</strain>
    </source>
</reference>
<keyword evidence="3" id="KW-0902">Two-component regulatory system</keyword>
<evidence type="ECO:0000256" key="1">
    <source>
        <dbReference type="ARBA" id="ARBA00018672"/>
    </source>
</evidence>
<comment type="function">
    <text evidence="7">May play the central regulatory role in sporulation. It may be an element of the effector pathway responsible for the activation of sporulation genes in response to nutritional stress. Spo0A may act in concert with spo0H (a sigma factor) to control the expression of some genes that are critical to the sporulation process.</text>
</comment>
<dbReference type="Gene3D" id="3.40.50.2300">
    <property type="match status" value="1"/>
</dbReference>
<dbReference type="InterPro" id="IPR016032">
    <property type="entry name" value="Sig_transdc_resp-reg_C-effctor"/>
</dbReference>
<evidence type="ECO:0000259" key="10">
    <source>
        <dbReference type="PROSITE" id="PS50110"/>
    </source>
</evidence>
<dbReference type="GO" id="GO:0006355">
    <property type="term" value="P:regulation of DNA-templated transcription"/>
    <property type="evidence" value="ECO:0007669"/>
    <property type="project" value="InterPro"/>
</dbReference>
<sequence length="219" mass="24741">MARILVIDDEPDILALVKNALQKDNHLVTTEESSEKIDTSSLNQFDLILLDVMIPKVDGFTYCQKIRNIVDCPILFLTAKTMEDDVMYGFGVGADDYIKKPFSTGELRARINAHLRRETREKRNIMLVSGLAFNLGAKEVLVDEQKVSLTKIEYGICEFLAKNRGQVFSKEQIYDAVCGYDAEGDSFTIAVHIKNIRAKLDAYHVAPISTVWGIGYKWE</sequence>
<protein>
    <recommendedName>
        <fullName evidence="1">Stage 0 sporulation protein A homolog</fullName>
    </recommendedName>
</protein>
<evidence type="ECO:0000259" key="11">
    <source>
        <dbReference type="PROSITE" id="PS51755"/>
    </source>
</evidence>
<dbReference type="RefSeq" id="WP_106024827.1">
    <property type="nucleotide sequence ID" value="NZ_PVXN01000068.1"/>
</dbReference>
<dbReference type="InterPro" id="IPR039420">
    <property type="entry name" value="WalR-like"/>
</dbReference>
<dbReference type="SMART" id="SM00448">
    <property type="entry name" value="REC"/>
    <property type="match status" value="1"/>
</dbReference>
<dbReference type="InterPro" id="IPR001789">
    <property type="entry name" value="Sig_transdc_resp-reg_receiver"/>
</dbReference>
<organism evidence="12 13">
    <name type="scientific">Clostridium thermopalmarium DSM 5974</name>
    <dbReference type="NCBI Taxonomy" id="1121340"/>
    <lineage>
        <taxon>Bacteria</taxon>
        <taxon>Bacillati</taxon>
        <taxon>Bacillota</taxon>
        <taxon>Clostridia</taxon>
        <taxon>Eubacteriales</taxon>
        <taxon>Clostridiaceae</taxon>
        <taxon>Clostridium</taxon>
    </lineage>
</organism>
<dbReference type="PANTHER" id="PTHR48111:SF2">
    <property type="entry name" value="RESPONSE REGULATOR SAER"/>
    <property type="match status" value="1"/>
</dbReference>
<keyword evidence="4" id="KW-0805">Transcription regulation</keyword>
<proteinExistence type="predicted"/>
<dbReference type="GO" id="GO:0000156">
    <property type="term" value="F:phosphorelay response regulator activity"/>
    <property type="evidence" value="ECO:0007669"/>
    <property type="project" value="TreeGrafter"/>
</dbReference>
<keyword evidence="6" id="KW-0804">Transcription</keyword>
<dbReference type="SUPFAM" id="SSF46894">
    <property type="entry name" value="C-terminal effector domain of the bipartite response regulators"/>
    <property type="match status" value="1"/>
</dbReference>
<comment type="caution">
    <text evidence="12">The sequence shown here is derived from an EMBL/GenBank/DDBJ whole genome shotgun (WGS) entry which is preliminary data.</text>
</comment>
<evidence type="ECO:0000256" key="5">
    <source>
        <dbReference type="ARBA" id="ARBA00023125"/>
    </source>
</evidence>
<feature type="DNA-binding region" description="OmpR/PhoB-type" evidence="9">
    <location>
        <begin position="123"/>
        <end position="219"/>
    </location>
</feature>
<dbReference type="GO" id="GO:0005829">
    <property type="term" value="C:cytosol"/>
    <property type="evidence" value="ECO:0007669"/>
    <property type="project" value="TreeGrafter"/>
</dbReference>
<dbReference type="InterPro" id="IPR001867">
    <property type="entry name" value="OmpR/PhoB-type_DNA-bd"/>
</dbReference>
<dbReference type="Gene3D" id="1.10.10.10">
    <property type="entry name" value="Winged helix-like DNA-binding domain superfamily/Winged helix DNA-binding domain"/>
    <property type="match status" value="1"/>
</dbReference>
<evidence type="ECO:0000313" key="13">
    <source>
        <dbReference type="Proteomes" id="UP000239614"/>
    </source>
</evidence>